<dbReference type="PANTHER" id="PTHR48081:SF8">
    <property type="entry name" value="ALPHA_BETA HYDROLASE FOLD-3 DOMAIN-CONTAINING PROTEIN-RELATED"/>
    <property type="match status" value="1"/>
</dbReference>
<evidence type="ECO:0000259" key="2">
    <source>
        <dbReference type="Pfam" id="PF07859"/>
    </source>
</evidence>
<dbReference type="InterPro" id="IPR029058">
    <property type="entry name" value="AB_hydrolase_fold"/>
</dbReference>
<dbReference type="PANTHER" id="PTHR48081">
    <property type="entry name" value="AB HYDROLASE SUPERFAMILY PROTEIN C4A8.06C"/>
    <property type="match status" value="1"/>
</dbReference>
<proteinExistence type="predicted"/>
<name>A0A8H4N6F3_9PEZI</name>
<protein>
    <submittedName>
        <fullName evidence="3">Lipase 2 protein</fullName>
    </submittedName>
</protein>
<organism evidence="3 4">
    <name type="scientific">Botryosphaeria dothidea</name>
    <dbReference type="NCBI Taxonomy" id="55169"/>
    <lineage>
        <taxon>Eukaryota</taxon>
        <taxon>Fungi</taxon>
        <taxon>Dikarya</taxon>
        <taxon>Ascomycota</taxon>
        <taxon>Pezizomycotina</taxon>
        <taxon>Dothideomycetes</taxon>
        <taxon>Dothideomycetes incertae sedis</taxon>
        <taxon>Botryosphaeriales</taxon>
        <taxon>Botryosphaeriaceae</taxon>
        <taxon>Botryosphaeria</taxon>
    </lineage>
</organism>
<dbReference type="InterPro" id="IPR013094">
    <property type="entry name" value="AB_hydrolase_3"/>
</dbReference>
<feature type="domain" description="Alpha/beta hydrolase fold-3" evidence="2">
    <location>
        <begin position="96"/>
        <end position="311"/>
    </location>
</feature>
<reference evidence="3" key="1">
    <citation type="submission" date="2020-04" db="EMBL/GenBank/DDBJ databases">
        <title>Genome Assembly and Annotation of Botryosphaeria dothidea sdau 11-99, a Latent Pathogen of Apple Fruit Ring Rot in China.</title>
        <authorList>
            <person name="Yu C."/>
            <person name="Diao Y."/>
            <person name="Lu Q."/>
            <person name="Zhao J."/>
            <person name="Cui S."/>
            <person name="Peng C."/>
            <person name="He B."/>
            <person name="Liu H."/>
        </authorList>
    </citation>
    <scope>NUCLEOTIDE SEQUENCE [LARGE SCALE GENOMIC DNA]</scope>
    <source>
        <strain evidence="3">Sdau11-99</strain>
    </source>
</reference>
<comment type="caution">
    <text evidence="3">The sequence shown here is derived from an EMBL/GenBank/DDBJ whole genome shotgun (WGS) entry which is preliminary data.</text>
</comment>
<sequence>MANSKWTDLATPDPGFKAFLDNAGPLPKLSDPASIPIAAIRAAAINNRVPVPGVNEPANLDGVTKTRITIPVRDGSSIEALLYQPTTKPADGSPLIVAYHGGGWCVGVPESEEVNCVNAVQHFHAVALSVAYRLAPEHPFPTPVDDSWDALKWIAANASSLHADPSKGFVVHGESAGGNIATVLALLARDEKLSPPLTGLSASIPAVLSKDAVPERFKGEYLSIEQNKDAPGLDAGGLDFVLSLYKPDTKSPLFNPFNWPTGQMGLPPVFVQVCGLDPLRDEGLLYERLLREESGVKTKLVVYPGLPHAFWAFFPQLETSKQAAPKVVEGFGWLLGKQAA</sequence>
<keyword evidence="1" id="KW-0378">Hydrolase</keyword>
<gene>
    <name evidence="3" type="ORF">GTA08_BOTSDO03119</name>
</gene>
<accession>A0A8H4N6F3</accession>
<evidence type="ECO:0000256" key="1">
    <source>
        <dbReference type="ARBA" id="ARBA00022801"/>
    </source>
</evidence>
<dbReference type="Gene3D" id="3.40.50.1820">
    <property type="entry name" value="alpha/beta hydrolase"/>
    <property type="match status" value="1"/>
</dbReference>
<dbReference type="GO" id="GO:0016787">
    <property type="term" value="F:hydrolase activity"/>
    <property type="evidence" value="ECO:0007669"/>
    <property type="project" value="UniProtKB-KW"/>
</dbReference>
<dbReference type="AlphaFoldDB" id="A0A8H4N6F3"/>
<dbReference type="OrthoDB" id="408631at2759"/>
<dbReference type="SUPFAM" id="SSF53474">
    <property type="entry name" value="alpha/beta-Hydrolases"/>
    <property type="match status" value="1"/>
</dbReference>
<keyword evidence="4" id="KW-1185">Reference proteome</keyword>
<dbReference type="Pfam" id="PF07859">
    <property type="entry name" value="Abhydrolase_3"/>
    <property type="match status" value="1"/>
</dbReference>
<dbReference type="Proteomes" id="UP000572817">
    <property type="component" value="Unassembled WGS sequence"/>
</dbReference>
<dbReference type="InterPro" id="IPR050300">
    <property type="entry name" value="GDXG_lipolytic_enzyme"/>
</dbReference>
<dbReference type="EMBL" id="WWBZ02000016">
    <property type="protein sequence ID" value="KAF4308968.1"/>
    <property type="molecule type" value="Genomic_DNA"/>
</dbReference>
<evidence type="ECO:0000313" key="3">
    <source>
        <dbReference type="EMBL" id="KAF4308968.1"/>
    </source>
</evidence>
<evidence type="ECO:0000313" key="4">
    <source>
        <dbReference type="Proteomes" id="UP000572817"/>
    </source>
</evidence>